<comment type="caution">
    <text evidence="1">The sequence shown here is derived from an EMBL/GenBank/DDBJ whole genome shotgun (WGS) entry which is preliminary data.</text>
</comment>
<dbReference type="AlphaFoldDB" id="A0AA42CLH3"/>
<dbReference type="Proteomes" id="UP001165667">
    <property type="component" value="Unassembled WGS sequence"/>
</dbReference>
<evidence type="ECO:0000313" key="1">
    <source>
        <dbReference type="EMBL" id="MCW6507310.1"/>
    </source>
</evidence>
<dbReference type="EMBL" id="JAMOIM010000002">
    <property type="protein sequence ID" value="MCW6507310.1"/>
    <property type="molecule type" value="Genomic_DNA"/>
</dbReference>
<organism evidence="1 2">
    <name type="scientific">Lichenifustis flavocetrariae</name>
    <dbReference type="NCBI Taxonomy" id="2949735"/>
    <lineage>
        <taxon>Bacteria</taxon>
        <taxon>Pseudomonadati</taxon>
        <taxon>Pseudomonadota</taxon>
        <taxon>Alphaproteobacteria</taxon>
        <taxon>Hyphomicrobiales</taxon>
        <taxon>Lichenihabitantaceae</taxon>
        <taxon>Lichenifustis</taxon>
    </lineage>
</organism>
<dbReference type="InterPro" id="IPR017495">
    <property type="entry name" value="PuhC"/>
</dbReference>
<evidence type="ECO:0000313" key="2">
    <source>
        <dbReference type="Proteomes" id="UP001165667"/>
    </source>
</evidence>
<protein>
    <submittedName>
        <fullName evidence="1">Photosynthetic complex assembly protein PuhC</fullName>
    </submittedName>
</protein>
<dbReference type="NCBIfam" id="TIGR03054">
    <property type="entry name" value="photo_alph_chp1"/>
    <property type="match status" value="1"/>
</dbReference>
<dbReference type="RefSeq" id="WP_282583669.1">
    <property type="nucleotide sequence ID" value="NZ_JAMOIM010000002.1"/>
</dbReference>
<sequence>MSQTQSIQPFPRGALLGAAALVGITIVSAGTARLVGLKQPHPVAAVLAARDLRFEDKADGSIVVVDAGSGQTVDTLPPGSNGFIRASLRSLAKRRQFDGNMSQVFHITAWSDGRLTLDDPSTGNPIELEAFGETNEAAFAKLLHVGSQSR</sequence>
<accession>A0AA42CLH3</accession>
<reference evidence="1" key="1">
    <citation type="submission" date="2022-05" db="EMBL/GenBank/DDBJ databases">
        <authorList>
            <person name="Pankratov T."/>
        </authorList>
    </citation>
    <scope>NUCLEOTIDE SEQUENCE</scope>
    <source>
        <strain evidence="1">BP6-180914</strain>
    </source>
</reference>
<proteinExistence type="predicted"/>
<name>A0AA42CLH3_9HYPH</name>
<gene>
    <name evidence="1" type="primary">puhC</name>
    <name evidence="1" type="ORF">M8523_04670</name>
</gene>
<keyword evidence="2" id="KW-1185">Reference proteome</keyword>